<organism evidence="11 12">
    <name type="scientific">Molorchus minor</name>
    <dbReference type="NCBI Taxonomy" id="1323400"/>
    <lineage>
        <taxon>Eukaryota</taxon>
        <taxon>Metazoa</taxon>
        <taxon>Ecdysozoa</taxon>
        <taxon>Arthropoda</taxon>
        <taxon>Hexapoda</taxon>
        <taxon>Insecta</taxon>
        <taxon>Pterygota</taxon>
        <taxon>Neoptera</taxon>
        <taxon>Endopterygota</taxon>
        <taxon>Coleoptera</taxon>
        <taxon>Polyphaga</taxon>
        <taxon>Cucujiformia</taxon>
        <taxon>Chrysomeloidea</taxon>
        <taxon>Cerambycidae</taxon>
        <taxon>Lamiinae</taxon>
        <taxon>Monochamini</taxon>
        <taxon>Molorchus</taxon>
    </lineage>
</organism>
<keyword evidence="9" id="KW-1015">Disulfide bond</keyword>
<keyword evidence="7" id="KW-0249">Electron transport</keyword>
<name>A0ABQ9IUA2_9CUCU</name>
<feature type="region of interest" description="Disordered" evidence="10">
    <location>
        <begin position="121"/>
        <end position="150"/>
    </location>
</feature>
<keyword evidence="6" id="KW-0677">Repeat</keyword>
<protein>
    <recommendedName>
        <fullName evidence="13">NADH dehydrogenase [ubiquinone] 1 alpha subcomplex subunit 8</fullName>
    </recommendedName>
</protein>
<evidence type="ECO:0000256" key="4">
    <source>
        <dbReference type="ARBA" id="ARBA00022448"/>
    </source>
</evidence>
<dbReference type="Proteomes" id="UP001162164">
    <property type="component" value="Unassembled WGS sequence"/>
</dbReference>
<keyword evidence="4" id="KW-0813">Transport</keyword>
<sequence length="160" mass="18259">MVVTHDVQLPTEEELTVEEVPLSGPTLKAGAFHLGKKCEFENNEFMLCRKELDDPRACIAEGKAITSCALNFFREVKKLALRSLCSICRKTQAVFDKCMKDNLDLERPPYDYFSRIHVHKTNRPRPEKEGPAIYPDATPGLPPDTPRPEAKYGSRYIFSW</sequence>
<comment type="subcellular location">
    <subcellularLocation>
        <location evidence="2">Mitochondrion</location>
    </subcellularLocation>
</comment>
<comment type="function">
    <text evidence="1">Accessory subunit of the mitochondrial membrane respiratory chain NADH dehydrogenase (Complex I), that is believed not to be involved in catalysis. Complex I functions in the transfer of electrons from NADH to the respiratory chain. The immediate electron acceptor for the enzyme is believed to be ubiquinone.</text>
</comment>
<keyword evidence="8" id="KW-0496">Mitochondrion</keyword>
<gene>
    <name evidence="11" type="ORF">NQ317_009710</name>
</gene>
<keyword evidence="12" id="KW-1185">Reference proteome</keyword>
<dbReference type="EMBL" id="JAPWTJ010002493">
    <property type="protein sequence ID" value="KAJ8965937.1"/>
    <property type="molecule type" value="Genomic_DNA"/>
</dbReference>
<comment type="similarity">
    <text evidence="3">Belongs to the complex I NDUFA8 subunit family.</text>
</comment>
<evidence type="ECO:0000256" key="6">
    <source>
        <dbReference type="ARBA" id="ARBA00022737"/>
    </source>
</evidence>
<comment type="caution">
    <text evidence="11">The sequence shown here is derived from an EMBL/GenBank/DDBJ whole genome shotgun (WGS) entry which is preliminary data.</text>
</comment>
<evidence type="ECO:0000256" key="7">
    <source>
        <dbReference type="ARBA" id="ARBA00022982"/>
    </source>
</evidence>
<evidence type="ECO:0000256" key="3">
    <source>
        <dbReference type="ARBA" id="ARBA00010705"/>
    </source>
</evidence>
<evidence type="ECO:0000256" key="2">
    <source>
        <dbReference type="ARBA" id="ARBA00004173"/>
    </source>
</evidence>
<evidence type="ECO:0000313" key="11">
    <source>
        <dbReference type="EMBL" id="KAJ8965937.1"/>
    </source>
</evidence>
<dbReference type="PANTHER" id="PTHR13344">
    <property type="entry name" value="NADH-UBIQUINONE OXIDOREDUCTASE"/>
    <property type="match status" value="1"/>
</dbReference>
<evidence type="ECO:0000256" key="10">
    <source>
        <dbReference type="SAM" id="MobiDB-lite"/>
    </source>
</evidence>
<evidence type="ECO:0000256" key="8">
    <source>
        <dbReference type="ARBA" id="ARBA00023128"/>
    </source>
</evidence>
<accession>A0ABQ9IUA2</accession>
<proteinExistence type="inferred from homology"/>
<reference evidence="11" key="1">
    <citation type="journal article" date="2023" name="Insect Mol. Biol.">
        <title>Genome sequencing provides insights into the evolution of gene families encoding plant cell wall-degrading enzymes in longhorned beetles.</title>
        <authorList>
            <person name="Shin N.R."/>
            <person name="Okamura Y."/>
            <person name="Kirsch R."/>
            <person name="Pauchet Y."/>
        </authorList>
    </citation>
    <scope>NUCLEOTIDE SEQUENCE</scope>
    <source>
        <strain evidence="11">MMC_N1</strain>
    </source>
</reference>
<keyword evidence="5" id="KW-0679">Respiratory chain</keyword>
<evidence type="ECO:0000256" key="5">
    <source>
        <dbReference type="ARBA" id="ARBA00022660"/>
    </source>
</evidence>
<evidence type="ECO:0000313" key="12">
    <source>
        <dbReference type="Proteomes" id="UP001162164"/>
    </source>
</evidence>
<evidence type="ECO:0008006" key="13">
    <source>
        <dbReference type="Google" id="ProtNLM"/>
    </source>
</evidence>
<dbReference type="InterPro" id="IPR016680">
    <property type="entry name" value="NDUFA8"/>
</dbReference>
<evidence type="ECO:0000256" key="1">
    <source>
        <dbReference type="ARBA" id="ARBA00003195"/>
    </source>
</evidence>
<dbReference type="PANTHER" id="PTHR13344:SF0">
    <property type="entry name" value="NADH DEHYDROGENASE [UBIQUINONE] 1 ALPHA SUBCOMPLEX SUBUNIT 8"/>
    <property type="match status" value="1"/>
</dbReference>
<evidence type="ECO:0000256" key="9">
    <source>
        <dbReference type="ARBA" id="ARBA00023157"/>
    </source>
</evidence>